<dbReference type="Pfam" id="PF13372">
    <property type="entry name" value="Alginate_exp"/>
    <property type="match status" value="1"/>
</dbReference>
<evidence type="ECO:0000259" key="1">
    <source>
        <dbReference type="Pfam" id="PF13372"/>
    </source>
</evidence>
<protein>
    <recommendedName>
        <fullName evidence="1">Alginate export domain-containing protein</fullName>
    </recommendedName>
</protein>
<proteinExistence type="predicted"/>
<evidence type="ECO:0000313" key="3">
    <source>
        <dbReference type="Proteomes" id="UP000006048"/>
    </source>
</evidence>
<dbReference type="HOGENOM" id="CLU_446753_0_0_12"/>
<dbReference type="PATRIC" id="fig|869212.3.peg.2622"/>
<evidence type="ECO:0000313" key="2">
    <source>
        <dbReference type="EMBL" id="AFM13244.1"/>
    </source>
</evidence>
<dbReference type="Proteomes" id="UP000006048">
    <property type="component" value="Chromosome"/>
</dbReference>
<dbReference type="InterPro" id="IPR025388">
    <property type="entry name" value="Alginate_export_dom"/>
</dbReference>
<keyword evidence="3" id="KW-1185">Reference proteome</keyword>
<organism evidence="2 3">
    <name type="scientific">Turneriella parva (strain ATCC BAA-1111 / DSM 21527 / NCTC 11395 / H)</name>
    <name type="common">Leptospira parva</name>
    <dbReference type="NCBI Taxonomy" id="869212"/>
    <lineage>
        <taxon>Bacteria</taxon>
        <taxon>Pseudomonadati</taxon>
        <taxon>Spirochaetota</taxon>
        <taxon>Spirochaetia</taxon>
        <taxon>Leptospirales</taxon>
        <taxon>Leptospiraceae</taxon>
        <taxon>Turneriella</taxon>
    </lineage>
</organism>
<name>I4B7I7_TURPD</name>
<dbReference type="EMBL" id="CP002959">
    <property type="protein sequence ID" value="AFM13244.1"/>
    <property type="molecule type" value="Genomic_DNA"/>
</dbReference>
<sequence length="546" mass="59324">MRVKGLSTGCAAICCSATALFSQTATEAPKQKAETGFVSPYVERGLPADTMRTMLLEPGLAVAVSKNQQLWINRVLRMGFYMRPRSEIRDNLNFSAPNPEKINRITQNSQIWFFLNPATDVEMKITLQDSRVWGGEAGVKSGNASSYDDRGVYFANGDNANSRAETSVREAWLRYTNIGVTGLGVQVGRQVLAYGDQRMLGGANWNVTGLSFDGLVVKLDTRYFASDAILVRGTSKDSGTNGITSETSVYDDSYLAGFYNTLKPGMVVVDVYGLGLFRHLSPESIVGTTALSSSQQQSNLYTFGARVTNRTAANKLPVGSKWDITLEAAFQAGNAPDVYFTNTAGNVVSNSRTYKGKFFFAQTGYKVLDEMRVGAHVYYSPGTTDRTSGSLDTFQTLPGPRFGGFPYLNVFNGISENMGMKNIFAPAVSVSYENKLLGEFILTYLYENKATTQDAWYAISGAANSSATTNSAARVSTEDAANTGAVALGRNVFQELDLVYLKQFSAYVSLWVGIGYLHAGDAVRLARGADFKADAFMSFIQITGLI</sequence>
<dbReference type="KEGG" id="tpx:Turpa_2604"/>
<dbReference type="AlphaFoldDB" id="I4B7I7"/>
<dbReference type="STRING" id="869212.Turpa_2604"/>
<reference evidence="2 3" key="1">
    <citation type="submission" date="2012-06" db="EMBL/GenBank/DDBJ databases">
        <title>The complete chromosome of genome of Turneriella parva DSM 21527.</title>
        <authorList>
            <consortium name="US DOE Joint Genome Institute (JGI-PGF)"/>
            <person name="Lucas S."/>
            <person name="Han J."/>
            <person name="Lapidus A."/>
            <person name="Bruce D."/>
            <person name="Goodwin L."/>
            <person name="Pitluck S."/>
            <person name="Peters L."/>
            <person name="Kyrpides N."/>
            <person name="Mavromatis K."/>
            <person name="Ivanova N."/>
            <person name="Mikhailova N."/>
            <person name="Chertkov O."/>
            <person name="Detter J.C."/>
            <person name="Tapia R."/>
            <person name="Han C."/>
            <person name="Land M."/>
            <person name="Hauser L."/>
            <person name="Markowitz V."/>
            <person name="Cheng J.-F."/>
            <person name="Hugenholtz P."/>
            <person name="Woyke T."/>
            <person name="Wu D."/>
            <person name="Gronow S."/>
            <person name="Wellnitz S."/>
            <person name="Brambilla E."/>
            <person name="Klenk H.-P."/>
            <person name="Eisen J.A."/>
        </authorList>
    </citation>
    <scope>NUCLEOTIDE SEQUENCE [LARGE SCALE GENOMIC DNA]</scope>
    <source>
        <strain evidence="3">ATCC BAA-1111 / DSM 21527 / NCTC 11395 / H</strain>
    </source>
</reference>
<gene>
    <name evidence="2" type="ordered locus">Turpa_2604</name>
</gene>
<accession>I4B7I7</accession>
<feature type="domain" description="Alginate export" evidence="1">
    <location>
        <begin position="76"/>
        <end position="529"/>
    </location>
</feature>